<gene>
    <name evidence="2" type="ORF">OBE_02115</name>
</gene>
<evidence type="ECO:0000256" key="1">
    <source>
        <dbReference type="SAM" id="Coils"/>
    </source>
</evidence>
<dbReference type="AlphaFoldDB" id="K1UR32"/>
<organism evidence="2">
    <name type="scientific">human gut metagenome</name>
    <dbReference type="NCBI Taxonomy" id="408170"/>
    <lineage>
        <taxon>unclassified sequences</taxon>
        <taxon>metagenomes</taxon>
        <taxon>organismal metagenomes</taxon>
    </lineage>
</organism>
<protein>
    <submittedName>
        <fullName evidence="2">Plasmid recombination enzyme</fullName>
    </submittedName>
</protein>
<sequence>GGSRGDTEWNQWVQSEKEHLSAVMERHGIEWEHKGTHEKHLSVLDYKKQEREKEINALEDKLAEKKDEFRVVADRIENFDSGEKALKKLDESIMNEPEYLLPEPSAMMSARSYKAKFVEPLIAKLKSLIKTLFARYFKAIDSYNRLNVTNAKLYRENEKLSKINGKLTEENTRLRAENKDYSLLRRVFGHKQIDSLLEQARNLKGQKRDHTRSR</sequence>
<proteinExistence type="predicted"/>
<keyword evidence="1" id="KW-0175">Coiled coil</keyword>
<feature type="coiled-coil region" evidence="1">
    <location>
        <begin position="41"/>
        <end position="75"/>
    </location>
</feature>
<reference evidence="2" key="1">
    <citation type="journal article" date="2013" name="Environ. Microbiol.">
        <title>Microbiota from the distal guts of lean and obese adolescents exhibit partial functional redundancy besides clear differences in community structure.</title>
        <authorList>
            <person name="Ferrer M."/>
            <person name="Ruiz A."/>
            <person name="Lanza F."/>
            <person name="Haange S.B."/>
            <person name="Oberbach A."/>
            <person name="Till H."/>
            <person name="Bargiela R."/>
            <person name="Campoy C."/>
            <person name="Segura M.T."/>
            <person name="Richter M."/>
            <person name="von Bergen M."/>
            <person name="Seifert J."/>
            <person name="Suarez A."/>
        </authorList>
    </citation>
    <scope>NUCLEOTIDE SEQUENCE</scope>
</reference>
<evidence type="ECO:0000313" key="2">
    <source>
        <dbReference type="EMBL" id="EKC73976.1"/>
    </source>
</evidence>
<name>K1UR32_9ZZZZ</name>
<feature type="non-terminal residue" evidence="2">
    <location>
        <position position="1"/>
    </location>
</feature>
<comment type="caution">
    <text evidence="2">The sequence shown here is derived from an EMBL/GenBank/DDBJ whole genome shotgun (WGS) entry which is preliminary data.</text>
</comment>
<dbReference type="EMBL" id="AJWZ01001376">
    <property type="protein sequence ID" value="EKC73976.1"/>
    <property type="molecule type" value="Genomic_DNA"/>
</dbReference>
<accession>K1UR32</accession>
<feature type="coiled-coil region" evidence="1">
    <location>
        <begin position="150"/>
        <end position="213"/>
    </location>
</feature>